<evidence type="ECO:0000313" key="1">
    <source>
        <dbReference type="EMBL" id="GBO41990.1"/>
    </source>
</evidence>
<dbReference type="Proteomes" id="UP000499080">
    <property type="component" value="Unassembled WGS sequence"/>
</dbReference>
<protein>
    <submittedName>
        <fullName evidence="1">Uncharacterized protein</fullName>
    </submittedName>
</protein>
<gene>
    <name evidence="1" type="ORF">AVEN_121527_1</name>
</gene>
<accession>A0A4Y2WZL4</accession>
<dbReference type="AlphaFoldDB" id="A0A4Y2WZL4"/>
<organism evidence="1 2">
    <name type="scientific">Araneus ventricosus</name>
    <name type="common">Orbweaver spider</name>
    <name type="synonym">Epeira ventricosa</name>
    <dbReference type="NCBI Taxonomy" id="182803"/>
    <lineage>
        <taxon>Eukaryota</taxon>
        <taxon>Metazoa</taxon>
        <taxon>Ecdysozoa</taxon>
        <taxon>Arthropoda</taxon>
        <taxon>Chelicerata</taxon>
        <taxon>Arachnida</taxon>
        <taxon>Araneae</taxon>
        <taxon>Araneomorphae</taxon>
        <taxon>Entelegynae</taxon>
        <taxon>Araneoidea</taxon>
        <taxon>Araneidae</taxon>
        <taxon>Araneus</taxon>
    </lineage>
</organism>
<feature type="non-terminal residue" evidence="1">
    <location>
        <position position="1"/>
    </location>
</feature>
<name>A0A4Y2WZL4_ARAVE</name>
<proteinExistence type="predicted"/>
<sequence length="64" mass="7201">YHEGWFVRRANPAIGPELPVPQGAPNNADVPNEFENNENEHHLVNQDLGANPVNMLIFIILILM</sequence>
<reference evidence="1 2" key="1">
    <citation type="journal article" date="2019" name="Sci. Rep.">
        <title>Orb-weaving spider Araneus ventricosus genome elucidates the spidroin gene catalogue.</title>
        <authorList>
            <person name="Kono N."/>
            <person name="Nakamura H."/>
            <person name="Ohtoshi R."/>
            <person name="Moran D.A.P."/>
            <person name="Shinohara A."/>
            <person name="Yoshida Y."/>
            <person name="Fujiwara M."/>
            <person name="Mori M."/>
            <person name="Tomita M."/>
            <person name="Arakawa K."/>
        </authorList>
    </citation>
    <scope>NUCLEOTIDE SEQUENCE [LARGE SCALE GENOMIC DNA]</scope>
</reference>
<dbReference type="EMBL" id="BGPR01067910">
    <property type="protein sequence ID" value="GBO41990.1"/>
    <property type="molecule type" value="Genomic_DNA"/>
</dbReference>
<evidence type="ECO:0000313" key="2">
    <source>
        <dbReference type="Proteomes" id="UP000499080"/>
    </source>
</evidence>
<keyword evidence="2" id="KW-1185">Reference proteome</keyword>
<comment type="caution">
    <text evidence="1">The sequence shown here is derived from an EMBL/GenBank/DDBJ whole genome shotgun (WGS) entry which is preliminary data.</text>
</comment>